<gene>
    <name evidence="1" type="ORF">NCTC8256_01422</name>
</gene>
<dbReference type="Proteomes" id="UP000254346">
    <property type="component" value="Unassembled WGS sequence"/>
</dbReference>
<dbReference type="EMBL" id="UGXR01000001">
    <property type="protein sequence ID" value="SUH07522.1"/>
    <property type="molecule type" value="Genomic_DNA"/>
</dbReference>
<dbReference type="GO" id="GO:0004601">
    <property type="term" value="F:peroxidase activity"/>
    <property type="evidence" value="ECO:0007669"/>
    <property type="project" value="UniProtKB-KW"/>
</dbReference>
<name>A0A379VKY5_SALET</name>
<evidence type="ECO:0000313" key="1">
    <source>
        <dbReference type="EMBL" id="SUH07522.1"/>
    </source>
</evidence>
<keyword evidence="1" id="KW-0560">Oxidoreductase</keyword>
<organism evidence="1 2">
    <name type="scientific">Salmonella enterica I</name>
    <dbReference type="NCBI Taxonomy" id="59201"/>
    <lineage>
        <taxon>Bacteria</taxon>
        <taxon>Pseudomonadati</taxon>
        <taxon>Pseudomonadota</taxon>
        <taxon>Gammaproteobacteria</taxon>
        <taxon>Enterobacterales</taxon>
        <taxon>Enterobacteriaceae</taxon>
        <taxon>Salmonella</taxon>
    </lineage>
</organism>
<reference evidence="1 2" key="1">
    <citation type="submission" date="2018-06" db="EMBL/GenBank/DDBJ databases">
        <authorList>
            <consortium name="Pathogen Informatics"/>
            <person name="Doyle S."/>
        </authorList>
    </citation>
    <scope>NUCLEOTIDE SEQUENCE [LARGE SCALE GENOMIC DNA]</scope>
    <source>
        <strain evidence="1 2">NCTC8256</strain>
    </source>
</reference>
<keyword evidence="1" id="KW-0575">Peroxidase</keyword>
<protein>
    <submittedName>
        <fullName evidence="1">Alkylhydroperoxidase</fullName>
    </submittedName>
</protein>
<proteinExistence type="predicted"/>
<sequence length="57" mass="6282">MTTLRQPYYELSPEVYSALVQAKNALEKSTLDPHSDGADLPACFANKWLCILPGDAQ</sequence>
<dbReference type="AlphaFoldDB" id="A0A379VKY5"/>
<accession>A0A379VKY5</accession>
<evidence type="ECO:0000313" key="2">
    <source>
        <dbReference type="Proteomes" id="UP000254346"/>
    </source>
</evidence>